<dbReference type="STRING" id="649764.HMPREF0762_01409"/>
<dbReference type="InterPro" id="IPR039298">
    <property type="entry name" value="ACOT13"/>
</dbReference>
<evidence type="ECO:0000256" key="1">
    <source>
        <dbReference type="ARBA" id="ARBA00008324"/>
    </source>
</evidence>
<evidence type="ECO:0000313" key="4">
    <source>
        <dbReference type="EMBL" id="EEZ60944.1"/>
    </source>
</evidence>
<dbReference type="GeneID" id="85007899"/>
<accession>D0WHU0</accession>
<gene>
    <name evidence="4" type="ORF">HMPREF0762_01409</name>
</gene>
<dbReference type="Proteomes" id="UP000006001">
    <property type="component" value="Unassembled WGS sequence"/>
</dbReference>
<dbReference type="InterPro" id="IPR003736">
    <property type="entry name" value="PAAI_dom"/>
</dbReference>
<comment type="similarity">
    <text evidence="1">Belongs to the thioesterase PaaI family.</text>
</comment>
<dbReference type="SUPFAM" id="SSF54637">
    <property type="entry name" value="Thioesterase/thiol ester dehydrase-isomerase"/>
    <property type="match status" value="1"/>
</dbReference>
<proteinExistence type="inferred from homology"/>
<feature type="domain" description="Thioesterase" evidence="3">
    <location>
        <begin position="54"/>
        <end position="127"/>
    </location>
</feature>
<dbReference type="InterPro" id="IPR006683">
    <property type="entry name" value="Thioestr_dom"/>
</dbReference>
<sequence length="165" mass="17962">MTEGMGEALPSYLVEGALNYLSDMTGFSELHADMIERGHVRNTMVVPAGATNIHGNAHGGFILGLLDSTCGMAAHTMGYANVTVQMSTNFMKPVRIGEEIVLEARVLHGGRRSTVVSCQVSDVQGRVLVSAQATMFNLEKLDENSVIPKPFYPRNDTCFDIRTRV</sequence>
<dbReference type="CDD" id="cd03443">
    <property type="entry name" value="PaaI_thioesterase"/>
    <property type="match status" value="1"/>
</dbReference>
<dbReference type="InterPro" id="IPR029069">
    <property type="entry name" value="HotDog_dom_sf"/>
</dbReference>
<reference evidence="4" key="1">
    <citation type="submission" date="2009-10" db="EMBL/GenBank/DDBJ databases">
        <authorList>
            <person name="Weinstock G."/>
            <person name="Sodergren E."/>
            <person name="Clifton S."/>
            <person name="Fulton L."/>
            <person name="Fulton B."/>
            <person name="Courtney L."/>
            <person name="Fronick C."/>
            <person name="Harrison M."/>
            <person name="Strong C."/>
            <person name="Farmer C."/>
            <person name="Delahaunty K."/>
            <person name="Markovic C."/>
            <person name="Hall O."/>
            <person name="Minx P."/>
            <person name="Tomlinson C."/>
            <person name="Mitreva M."/>
            <person name="Nelson J."/>
            <person name="Hou S."/>
            <person name="Wollam A."/>
            <person name="Pepin K.H."/>
            <person name="Johnson M."/>
            <person name="Bhonagiri V."/>
            <person name="Nash W.E."/>
            <person name="Warren W."/>
            <person name="Chinwalla A."/>
            <person name="Mardis E.R."/>
            <person name="Wilson R.K."/>
        </authorList>
    </citation>
    <scope>NUCLEOTIDE SEQUENCE [LARGE SCALE GENOMIC DNA]</scope>
    <source>
        <strain evidence="4">ATCC 700122</strain>
    </source>
</reference>
<name>D0WHU0_SLAES</name>
<dbReference type="Pfam" id="PF03061">
    <property type="entry name" value="4HBT"/>
    <property type="match status" value="1"/>
</dbReference>
<dbReference type="PANTHER" id="PTHR21660:SF1">
    <property type="entry name" value="ACYL-COENZYME A THIOESTERASE 13"/>
    <property type="match status" value="1"/>
</dbReference>
<evidence type="ECO:0000259" key="3">
    <source>
        <dbReference type="Pfam" id="PF03061"/>
    </source>
</evidence>
<evidence type="ECO:0000256" key="2">
    <source>
        <dbReference type="ARBA" id="ARBA00022801"/>
    </source>
</evidence>
<dbReference type="EMBL" id="ACUX02000009">
    <property type="protein sequence ID" value="EEZ60944.1"/>
    <property type="molecule type" value="Genomic_DNA"/>
</dbReference>
<protein>
    <recommendedName>
        <fullName evidence="3">Thioesterase domain-containing protein</fullName>
    </recommendedName>
</protein>
<dbReference type="AlphaFoldDB" id="D0WHU0"/>
<dbReference type="HOGENOM" id="CLU_089876_11_1_11"/>
<keyword evidence="5" id="KW-1185">Reference proteome</keyword>
<organism evidence="4 5">
    <name type="scientific">Slackia exigua (strain ATCC 700122 / DSM 15923 / CIP 105133 / JCM 11022 / KCTC 5966 / S-7)</name>
    <dbReference type="NCBI Taxonomy" id="649764"/>
    <lineage>
        <taxon>Bacteria</taxon>
        <taxon>Bacillati</taxon>
        <taxon>Actinomycetota</taxon>
        <taxon>Coriobacteriia</taxon>
        <taxon>Eggerthellales</taxon>
        <taxon>Eggerthellaceae</taxon>
        <taxon>Slackia</taxon>
    </lineage>
</organism>
<dbReference type="eggNOG" id="COG2050">
    <property type="taxonomic scope" value="Bacteria"/>
</dbReference>
<dbReference type="PANTHER" id="PTHR21660">
    <property type="entry name" value="THIOESTERASE SUPERFAMILY MEMBER-RELATED"/>
    <property type="match status" value="1"/>
</dbReference>
<comment type="caution">
    <text evidence="4">The sequence shown here is derived from an EMBL/GenBank/DDBJ whole genome shotgun (WGS) entry which is preliminary data.</text>
</comment>
<dbReference type="Gene3D" id="3.10.129.10">
    <property type="entry name" value="Hotdog Thioesterase"/>
    <property type="match status" value="1"/>
</dbReference>
<dbReference type="GO" id="GO:0047617">
    <property type="term" value="F:fatty acyl-CoA hydrolase activity"/>
    <property type="evidence" value="ECO:0007669"/>
    <property type="project" value="InterPro"/>
</dbReference>
<dbReference type="RefSeq" id="WP_006362667.1">
    <property type="nucleotide sequence ID" value="NZ_GG700630.1"/>
</dbReference>
<dbReference type="NCBIfam" id="TIGR00369">
    <property type="entry name" value="unchar_dom_1"/>
    <property type="match status" value="1"/>
</dbReference>
<keyword evidence="2" id="KW-0378">Hydrolase</keyword>
<dbReference type="OrthoDB" id="3199440at2"/>
<evidence type="ECO:0000313" key="5">
    <source>
        <dbReference type="Proteomes" id="UP000006001"/>
    </source>
</evidence>